<keyword evidence="1" id="KW-0328">Glycosyltransferase</keyword>
<gene>
    <name evidence="3" type="ORF">CCMP2556_LOCUS25023</name>
</gene>
<protein>
    <recommendedName>
        <fullName evidence="5">Glycosyl transferase family 1 domain-containing protein</fullName>
    </recommendedName>
</protein>
<organism evidence="3 4">
    <name type="scientific">Durusdinium trenchii</name>
    <dbReference type="NCBI Taxonomy" id="1381693"/>
    <lineage>
        <taxon>Eukaryota</taxon>
        <taxon>Sar</taxon>
        <taxon>Alveolata</taxon>
        <taxon>Dinophyceae</taxon>
        <taxon>Suessiales</taxon>
        <taxon>Symbiodiniaceae</taxon>
        <taxon>Durusdinium</taxon>
    </lineage>
</organism>
<evidence type="ECO:0000256" key="2">
    <source>
        <dbReference type="ARBA" id="ARBA00022679"/>
    </source>
</evidence>
<comment type="caution">
    <text evidence="3">The sequence shown here is derived from an EMBL/GenBank/DDBJ whole genome shotgun (WGS) entry which is preliminary data.</text>
</comment>
<sequence>MTVIAVGQPLNHAVLELASHRRASWPKGKRRKKSKAVRWSLRWTPRWRVFRQTVGPPALATSQDAFTGQNLRERVRLPIGLEAGPALMLYKAQCEALTSFGALVLGAGHGQRSGTVCIREAPSEEFFHAKMPLPGAWLCMPSSQPVIAEEAGCSACSVIVVTSQDEFDETSYTDPEVDVSTLGNGRKSATHALLRSLLEESAKGSLVTVVAILILDFQADAGEGHFQLQSASELPTEGPAVFEVNVQGFGKVEALRGDFEQLLVAGAGELQADLALCTSVRHDMLTLLHGIHARSHMAMCYDYQVPYGPWGVREAEALRYESHLRLLGKTVLLCTSRHLAEYVKRWSKGTVETRLCYCADYGYFDRFLAAPPARGRCVTFISPCPAKGLCIFLRVAKSLPSLHFLAVPTQWTKSIHLTALRDVANVEIMEGHHVVEDVYARTAVLLVPSLWSEAFGLVAMEAQLRGIPVVSSDHYGLREANMCEDLRVPKVPLVQDMRMRTLHRGQTIEELEEALPPMRQEPRFTEEELLRNLAQTHLYIATPQEAAGFTSRVERLMTEKSWRREKGKEARQRAEAFVQSRGTPQSVGEVDFLTLQVFFWVLMVAVADESLEAQKLHNLARKACEEAGQGTQTQAAVDSAMSAAATVAPDGFRICELLMRFNPKQLRQEFKQLYLDRLHRLAGRRDEGSPEAPSRRSLSSRSRLLAERVHQKMQEEAGSRRHVDLLWWRQHQVETQRQRMREEKDAQEAEQCPFAPCLVNRRTRSVHGGLRLYEQATARQMSREETWTAQAQQRQEREMAVGRLKKPRWTGSDHPGLIRATANSAHRLGRAAVGRAWGRWTRREDGDLQWFVMVCVVVVDLSETRTLHLRGQGLRMGSHSCKMTPACCFMYIQSFAIAAVLNQAICPWQWNKFLAYQQTDIKRCRNSSVVVCFNLQKASLSR</sequence>
<reference evidence="3 4" key="1">
    <citation type="submission" date="2024-02" db="EMBL/GenBank/DDBJ databases">
        <authorList>
            <person name="Chen Y."/>
            <person name="Shah S."/>
            <person name="Dougan E. K."/>
            <person name="Thang M."/>
            <person name="Chan C."/>
        </authorList>
    </citation>
    <scope>NUCLEOTIDE SEQUENCE [LARGE SCALE GENOMIC DNA]</scope>
</reference>
<keyword evidence="2" id="KW-0808">Transferase</keyword>
<dbReference type="Pfam" id="PF13692">
    <property type="entry name" value="Glyco_trans_1_4"/>
    <property type="match status" value="1"/>
</dbReference>
<dbReference type="SUPFAM" id="SSF53756">
    <property type="entry name" value="UDP-Glycosyltransferase/glycogen phosphorylase"/>
    <property type="match status" value="1"/>
</dbReference>
<dbReference type="Proteomes" id="UP001642484">
    <property type="component" value="Unassembled WGS sequence"/>
</dbReference>
<dbReference type="CDD" id="cd01635">
    <property type="entry name" value="Glycosyltransferase_GTB-type"/>
    <property type="match status" value="1"/>
</dbReference>
<evidence type="ECO:0008006" key="5">
    <source>
        <dbReference type="Google" id="ProtNLM"/>
    </source>
</evidence>
<dbReference type="PANTHER" id="PTHR12526:SF510">
    <property type="entry name" value="D-INOSITOL 3-PHOSPHATE GLYCOSYLTRANSFERASE"/>
    <property type="match status" value="1"/>
</dbReference>
<dbReference type="PANTHER" id="PTHR12526">
    <property type="entry name" value="GLYCOSYLTRANSFERASE"/>
    <property type="match status" value="1"/>
</dbReference>
<accession>A0ABP0MBY6</accession>
<name>A0ABP0MBY6_9DINO</name>
<proteinExistence type="predicted"/>
<dbReference type="EMBL" id="CAXAMN010016668">
    <property type="protein sequence ID" value="CAK9048666.1"/>
    <property type="molecule type" value="Genomic_DNA"/>
</dbReference>
<evidence type="ECO:0000313" key="3">
    <source>
        <dbReference type="EMBL" id="CAK9048666.1"/>
    </source>
</evidence>
<evidence type="ECO:0000313" key="4">
    <source>
        <dbReference type="Proteomes" id="UP001642484"/>
    </source>
</evidence>
<evidence type="ECO:0000256" key="1">
    <source>
        <dbReference type="ARBA" id="ARBA00022676"/>
    </source>
</evidence>
<keyword evidence="4" id="KW-1185">Reference proteome</keyword>
<dbReference type="Gene3D" id="3.40.50.2000">
    <property type="entry name" value="Glycogen Phosphorylase B"/>
    <property type="match status" value="1"/>
</dbReference>